<gene>
    <name evidence="3" type="ORF">GUJ93_ZPchr0005g15599</name>
</gene>
<feature type="region of interest" description="Disordered" evidence="1">
    <location>
        <begin position="1"/>
        <end position="24"/>
    </location>
</feature>
<reference evidence="3" key="2">
    <citation type="submission" date="2021-02" db="EMBL/GenBank/DDBJ databases">
        <authorList>
            <person name="Kimball J.A."/>
            <person name="Haas M.W."/>
            <person name="Macchietto M."/>
            <person name="Kono T."/>
            <person name="Duquette J."/>
            <person name="Shao M."/>
        </authorList>
    </citation>
    <scope>NUCLEOTIDE SEQUENCE</scope>
    <source>
        <tissue evidence="3">Fresh leaf tissue</tissue>
    </source>
</reference>
<feature type="domain" description="Inosine/uridine-preferring nucleoside hydrolase" evidence="2">
    <location>
        <begin position="26"/>
        <end position="238"/>
    </location>
</feature>
<proteinExistence type="predicted"/>
<dbReference type="PANTHER" id="PTHR46692">
    <property type="entry name" value="INOSINE-URIDINE PREFERRING NUCLEOSIDE HYDROLASE FAMILY PROTEIN"/>
    <property type="match status" value="1"/>
</dbReference>
<evidence type="ECO:0000256" key="1">
    <source>
        <dbReference type="SAM" id="MobiDB-lite"/>
    </source>
</evidence>
<dbReference type="Pfam" id="PF01156">
    <property type="entry name" value="IU_nuc_hydro"/>
    <property type="match status" value="1"/>
</dbReference>
<name>A0A8J5VG14_ZIZPA</name>
<evidence type="ECO:0000313" key="4">
    <source>
        <dbReference type="Proteomes" id="UP000729402"/>
    </source>
</evidence>
<dbReference type="Proteomes" id="UP000729402">
    <property type="component" value="Unassembled WGS sequence"/>
</dbReference>
<protein>
    <recommendedName>
        <fullName evidence="2">Inosine/uridine-preferring nucleoside hydrolase domain-containing protein</fullName>
    </recommendedName>
</protein>
<dbReference type="EMBL" id="JAAALK010000284">
    <property type="protein sequence ID" value="KAG8068777.1"/>
    <property type="molecule type" value="Genomic_DNA"/>
</dbReference>
<reference evidence="3" key="1">
    <citation type="journal article" date="2021" name="bioRxiv">
        <title>Whole Genome Assembly and Annotation of Northern Wild Rice, Zizania palustris L., Supports a Whole Genome Duplication in the Zizania Genus.</title>
        <authorList>
            <person name="Haas M."/>
            <person name="Kono T."/>
            <person name="Macchietto M."/>
            <person name="Millas R."/>
            <person name="McGilp L."/>
            <person name="Shao M."/>
            <person name="Duquette J."/>
            <person name="Hirsch C.N."/>
            <person name="Kimball J."/>
        </authorList>
    </citation>
    <scope>NUCLEOTIDE SEQUENCE</scope>
    <source>
        <tissue evidence="3">Fresh leaf tissue</tissue>
    </source>
</reference>
<accession>A0A8J5VG14</accession>
<organism evidence="3 4">
    <name type="scientific">Zizania palustris</name>
    <name type="common">Northern wild rice</name>
    <dbReference type="NCBI Taxonomy" id="103762"/>
    <lineage>
        <taxon>Eukaryota</taxon>
        <taxon>Viridiplantae</taxon>
        <taxon>Streptophyta</taxon>
        <taxon>Embryophyta</taxon>
        <taxon>Tracheophyta</taxon>
        <taxon>Spermatophyta</taxon>
        <taxon>Magnoliopsida</taxon>
        <taxon>Liliopsida</taxon>
        <taxon>Poales</taxon>
        <taxon>Poaceae</taxon>
        <taxon>BOP clade</taxon>
        <taxon>Oryzoideae</taxon>
        <taxon>Oryzeae</taxon>
        <taxon>Zizaniinae</taxon>
        <taxon>Zizania</taxon>
    </lineage>
</organism>
<evidence type="ECO:0000313" key="3">
    <source>
        <dbReference type="EMBL" id="KAG8068777.1"/>
    </source>
</evidence>
<dbReference type="OrthoDB" id="780752at2759"/>
<dbReference type="PANTHER" id="PTHR46692:SF1">
    <property type="entry name" value="NUCLEOSIDE HYDROLASE 3-RELATED"/>
    <property type="match status" value="1"/>
</dbReference>
<dbReference type="InterPro" id="IPR001910">
    <property type="entry name" value="Inosine/uridine_hydrolase_dom"/>
</dbReference>
<keyword evidence="4" id="KW-1185">Reference proteome</keyword>
<sequence length="274" mass="30126">MLSVTRYTAENSVKHGAPRDTDHPELRQPLALEVWQFVKQQLAPNEKITILSNGPLTNLANIVLSDRNASSVIKGVYVVGGHIRDKNNTEGNVFTVPSNSYAEFNMFLDPLAAKTVLHSSLDITLIPLRAQRKAASFHALLEAVKHAETPESGFVHKLLSLLHDLQQKHQLYHHMDIFLGELLGAVYLVEGSNIEQSLQLKPVSIVANSTTSIDGLTVVDKQSANLVKVLVDFNSGEYYNRVAKSLGDKERSAVISGFAEQRAIWSSPPENVGV</sequence>
<feature type="compositionally biased region" description="Polar residues" evidence="1">
    <location>
        <begin position="1"/>
        <end position="11"/>
    </location>
</feature>
<dbReference type="AlphaFoldDB" id="A0A8J5VG14"/>
<comment type="caution">
    <text evidence="3">The sequence shown here is derived from an EMBL/GenBank/DDBJ whole genome shotgun (WGS) entry which is preliminary data.</text>
</comment>
<dbReference type="GO" id="GO:0016799">
    <property type="term" value="F:hydrolase activity, hydrolyzing N-glycosyl compounds"/>
    <property type="evidence" value="ECO:0007669"/>
    <property type="project" value="InterPro"/>
</dbReference>
<evidence type="ECO:0000259" key="2">
    <source>
        <dbReference type="Pfam" id="PF01156"/>
    </source>
</evidence>